<dbReference type="Proteomes" id="UP000464053">
    <property type="component" value="Chromosome"/>
</dbReference>
<keyword evidence="2" id="KW-1185">Reference proteome</keyword>
<dbReference type="RefSeq" id="WP_160622048.1">
    <property type="nucleotide sequence ID" value="NZ_CP028271.1"/>
</dbReference>
<evidence type="ECO:0008006" key="3">
    <source>
        <dbReference type="Google" id="ProtNLM"/>
    </source>
</evidence>
<evidence type="ECO:0000313" key="1">
    <source>
        <dbReference type="EMBL" id="QHM72146.1"/>
    </source>
</evidence>
<dbReference type="OrthoDB" id="4302993at2"/>
<name>A0A6P1PZR0_9GAMM</name>
<dbReference type="InterPro" id="IPR009872">
    <property type="entry name" value="DUF1427"/>
</dbReference>
<proteinExistence type="predicted"/>
<dbReference type="KEGG" id="mint:C7M51_02446"/>
<reference evidence="1 2" key="1">
    <citation type="submission" date="2018-03" db="EMBL/GenBank/DDBJ databases">
        <title>Pantoea intestinalis SRCM103226 isolated form the mealworm.</title>
        <authorList>
            <person name="Jeong D.-Y."/>
            <person name="Kim J.W."/>
        </authorList>
    </citation>
    <scope>NUCLEOTIDE SEQUENCE [LARGE SCALE GENOMIC DNA]</scope>
    <source>
        <strain evidence="1 2">SRCM103226</strain>
    </source>
</reference>
<dbReference type="NCBIfam" id="TIGR03510">
    <property type="entry name" value="XapX"/>
    <property type="match status" value="1"/>
</dbReference>
<dbReference type="Pfam" id="PF07235">
    <property type="entry name" value="DUF1427"/>
    <property type="match status" value="1"/>
</dbReference>
<organism evidence="1 2">
    <name type="scientific">Mixta intestinalis</name>
    <dbReference type="NCBI Taxonomy" id="1615494"/>
    <lineage>
        <taxon>Bacteria</taxon>
        <taxon>Pseudomonadati</taxon>
        <taxon>Pseudomonadota</taxon>
        <taxon>Gammaproteobacteria</taxon>
        <taxon>Enterobacterales</taxon>
        <taxon>Erwiniaceae</taxon>
        <taxon>Mixta</taxon>
    </lineage>
</organism>
<dbReference type="EMBL" id="CP028271">
    <property type="protein sequence ID" value="QHM72146.1"/>
    <property type="molecule type" value="Genomic_DNA"/>
</dbReference>
<accession>A0A6P1PZR0</accession>
<dbReference type="AlphaFoldDB" id="A0A6P1PZR0"/>
<dbReference type="InterPro" id="IPR020017">
    <property type="entry name" value="XapX_domain"/>
</dbReference>
<sequence>MMTGAISLAAGIVIGLLYALLKVRSPAPPAIALIGLLGMLSGEKLVAMVAARPTIAAEPVTAHPATAASAALYTRSG</sequence>
<gene>
    <name evidence="1" type="ORF">C7M51_02446</name>
</gene>
<evidence type="ECO:0000313" key="2">
    <source>
        <dbReference type="Proteomes" id="UP000464053"/>
    </source>
</evidence>
<protein>
    <recommendedName>
        <fullName evidence="3">XapX domain-containing protein</fullName>
    </recommendedName>
</protein>